<proteinExistence type="predicted"/>
<dbReference type="AlphaFoldDB" id="A0A1G6YKL4"/>
<sequence length="189" mass="21411">MSDTAEPRGTRVRIPDPNWDKMRETVLMMELAVGQIEGAMRDSDSSVQVLTDTFTVMARHMGTIAEDAARLPDEGELGEIKRRMSGAAAQVTGMVHQSIIAFQFYDRLVQRLSHVSHGLEWLAEVVSDEQRATTPDEWLALQEKIRARYSMPEEVEMFEAVLLHGKTVQQALAEFMEKMKNKGDDIELF</sequence>
<dbReference type="Proteomes" id="UP000199603">
    <property type="component" value="Unassembled WGS sequence"/>
</dbReference>
<evidence type="ECO:0000313" key="1">
    <source>
        <dbReference type="EMBL" id="SDD90533.1"/>
    </source>
</evidence>
<accession>A0A1G6YKL4</accession>
<reference evidence="1 2" key="1">
    <citation type="submission" date="2016-10" db="EMBL/GenBank/DDBJ databases">
        <authorList>
            <person name="de Groot N.N."/>
        </authorList>
    </citation>
    <scope>NUCLEOTIDE SEQUENCE [LARGE SCALE GENOMIC DNA]</scope>
    <source>
        <strain evidence="1 2">DSM 16957</strain>
    </source>
</reference>
<evidence type="ECO:0000313" key="2">
    <source>
        <dbReference type="Proteomes" id="UP000199603"/>
    </source>
</evidence>
<keyword evidence="2" id="KW-1185">Reference proteome</keyword>
<protein>
    <submittedName>
        <fullName evidence="1">Uncharacterized protein</fullName>
    </submittedName>
</protein>
<dbReference type="STRING" id="265719.SAMN04488509_11041"/>
<dbReference type="RefSeq" id="WP_091244034.1">
    <property type="nucleotide sequence ID" value="NZ_FNAG01000010.1"/>
</dbReference>
<name>A0A1G6YKL4_9GAMM</name>
<dbReference type="EMBL" id="FNAG01000010">
    <property type="protein sequence ID" value="SDD90533.1"/>
    <property type="molecule type" value="Genomic_DNA"/>
</dbReference>
<organism evidence="1 2">
    <name type="scientific">Aquimonas voraii</name>
    <dbReference type="NCBI Taxonomy" id="265719"/>
    <lineage>
        <taxon>Bacteria</taxon>
        <taxon>Pseudomonadati</taxon>
        <taxon>Pseudomonadota</taxon>
        <taxon>Gammaproteobacteria</taxon>
        <taxon>Lysobacterales</taxon>
        <taxon>Lysobacteraceae</taxon>
        <taxon>Aquimonas</taxon>
    </lineage>
</organism>
<gene>
    <name evidence="1" type="ORF">SAMN04488509_11041</name>
</gene>